<sequence length="111" mass="11535">MKLTPVLILALTGFITAVPTGTDDNTPVANVNKSNAIVPEPDKSPAAGDINVTEAGSCDGCNKYYKVCHAECARGSLPAAKACEIYCSCRIAGMLPSKSDKSCKSCGYECV</sequence>
<dbReference type="EMBL" id="MU006584">
    <property type="protein sequence ID" value="KAF2745123.1"/>
    <property type="molecule type" value="Genomic_DNA"/>
</dbReference>
<organism evidence="2 3">
    <name type="scientific">Sporormia fimetaria CBS 119925</name>
    <dbReference type="NCBI Taxonomy" id="1340428"/>
    <lineage>
        <taxon>Eukaryota</taxon>
        <taxon>Fungi</taxon>
        <taxon>Dikarya</taxon>
        <taxon>Ascomycota</taxon>
        <taxon>Pezizomycotina</taxon>
        <taxon>Dothideomycetes</taxon>
        <taxon>Pleosporomycetidae</taxon>
        <taxon>Pleosporales</taxon>
        <taxon>Sporormiaceae</taxon>
        <taxon>Sporormia</taxon>
    </lineage>
</organism>
<name>A0A6A6V4Y2_9PLEO</name>
<feature type="signal peptide" evidence="1">
    <location>
        <begin position="1"/>
        <end position="17"/>
    </location>
</feature>
<evidence type="ECO:0000256" key="1">
    <source>
        <dbReference type="SAM" id="SignalP"/>
    </source>
</evidence>
<proteinExistence type="predicted"/>
<accession>A0A6A6V4Y2</accession>
<dbReference type="Proteomes" id="UP000799440">
    <property type="component" value="Unassembled WGS sequence"/>
</dbReference>
<evidence type="ECO:0000313" key="2">
    <source>
        <dbReference type="EMBL" id="KAF2745123.1"/>
    </source>
</evidence>
<feature type="chain" id="PRO_5025688888" evidence="1">
    <location>
        <begin position="18"/>
        <end position="111"/>
    </location>
</feature>
<gene>
    <name evidence="2" type="ORF">M011DRAFT_479274</name>
</gene>
<evidence type="ECO:0000313" key="3">
    <source>
        <dbReference type="Proteomes" id="UP000799440"/>
    </source>
</evidence>
<reference evidence="2" key="1">
    <citation type="journal article" date="2020" name="Stud. Mycol.">
        <title>101 Dothideomycetes genomes: a test case for predicting lifestyles and emergence of pathogens.</title>
        <authorList>
            <person name="Haridas S."/>
            <person name="Albert R."/>
            <person name="Binder M."/>
            <person name="Bloem J."/>
            <person name="Labutti K."/>
            <person name="Salamov A."/>
            <person name="Andreopoulos B."/>
            <person name="Baker S."/>
            <person name="Barry K."/>
            <person name="Bills G."/>
            <person name="Bluhm B."/>
            <person name="Cannon C."/>
            <person name="Castanera R."/>
            <person name="Culley D."/>
            <person name="Daum C."/>
            <person name="Ezra D."/>
            <person name="Gonzalez J."/>
            <person name="Henrissat B."/>
            <person name="Kuo A."/>
            <person name="Liang C."/>
            <person name="Lipzen A."/>
            <person name="Lutzoni F."/>
            <person name="Magnuson J."/>
            <person name="Mondo S."/>
            <person name="Nolan M."/>
            <person name="Ohm R."/>
            <person name="Pangilinan J."/>
            <person name="Park H.-J."/>
            <person name="Ramirez L."/>
            <person name="Alfaro M."/>
            <person name="Sun H."/>
            <person name="Tritt A."/>
            <person name="Yoshinaga Y."/>
            <person name="Zwiers L.-H."/>
            <person name="Turgeon B."/>
            <person name="Goodwin S."/>
            <person name="Spatafora J."/>
            <person name="Crous P."/>
            <person name="Grigoriev I."/>
        </authorList>
    </citation>
    <scope>NUCLEOTIDE SEQUENCE</scope>
    <source>
        <strain evidence="2">CBS 119925</strain>
    </source>
</reference>
<protein>
    <submittedName>
        <fullName evidence="2">Uncharacterized protein</fullName>
    </submittedName>
</protein>
<keyword evidence="1" id="KW-0732">Signal</keyword>
<dbReference type="AlphaFoldDB" id="A0A6A6V4Y2"/>
<keyword evidence="3" id="KW-1185">Reference proteome</keyword>